<dbReference type="OrthoDB" id="4488294at2759"/>
<feature type="domain" description="CCHC-type" evidence="4">
    <location>
        <begin position="167"/>
        <end position="180"/>
    </location>
</feature>
<dbReference type="EMBL" id="BFEA01000378">
    <property type="protein sequence ID" value="GBG81545.1"/>
    <property type="molecule type" value="Genomic_DNA"/>
</dbReference>
<proteinExistence type="predicted"/>
<feature type="compositionally biased region" description="Acidic residues" evidence="3">
    <location>
        <begin position="413"/>
        <end position="422"/>
    </location>
</feature>
<accession>A0A388LH17</accession>
<keyword evidence="1" id="KW-0479">Metal-binding</keyword>
<dbReference type="GO" id="GO:0008270">
    <property type="term" value="F:zinc ion binding"/>
    <property type="evidence" value="ECO:0007669"/>
    <property type="project" value="UniProtKB-KW"/>
</dbReference>
<keyword evidence="6" id="KW-1185">Reference proteome</keyword>
<feature type="compositionally biased region" description="Acidic residues" evidence="3">
    <location>
        <begin position="120"/>
        <end position="130"/>
    </location>
</feature>
<feature type="compositionally biased region" description="Polar residues" evidence="3">
    <location>
        <begin position="358"/>
        <end position="369"/>
    </location>
</feature>
<feature type="region of interest" description="Disordered" evidence="3">
    <location>
        <begin position="102"/>
        <end position="131"/>
    </location>
</feature>
<dbReference type="Pfam" id="PF13650">
    <property type="entry name" value="Asp_protease_2"/>
    <property type="match status" value="1"/>
</dbReference>
<comment type="caution">
    <text evidence="5">The sequence shown here is derived from an EMBL/GenBank/DDBJ whole genome shotgun (WGS) entry which is preliminary data.</text>
</comment>
<dbReference type="InterPro" id="IPR001878">
    <property type="entry name" value="Znf_CCHC"/>
</dbReference>
<sequence length="743" mass="84394">MARKVLGLAEEEQCATFLGHSKNWEASALTKKAAPGKKLTWAAIKEGVLEGELDQVDIFQMRQARKKRKALDATTSDGRDFKKMVEDAVAQLDAEKEAKAARKTMAAPHTVGKAKKAVVQEEEEEEEEEPEPLKWRKWGLDCVRELGWSKGGRGSGRGRIDWRNAICWHCGQKGHTVKFCHVRRNDEDEWLISTNYDWDMYDKWGYYLDPKIPGGTRTEALRRVEAGAPPTPPAMFRMWQEKEVRSDIRVEEVGENEEVEQGRKTDTIKEEPIIVESDDEIEEDCWNRPRHAKIGKDCWREARQTMERMKNLIDKVGRYQQKLADMCDEVREWKDKEPLVYLYDLGPGFQGGSGNLLGVTTSGPTSRSGMTYRPPSRSGRAPHAVRTRVKGPVSPEEPAKDVPEPSGEKEMVDVPEGEDDEDGRLRKEEDEKAEQRAKKRGAKPDTDKAQEVKKKKYAVRVEKWFDVEEIMDRILEGHNHLMNLKNVLASAPRLKDELRARLSRKMVASVRLGTIIAKEAEWAETGTKMDWKSVACGCLDVVVKGKTCTAMMDSGAEMNLIKEEHATRPGMKIDRSDNGILMRANSRSVFIGTATSVILEIGKVKEEAVRNTVLDQEEVVEQEEGDNVIHEREDDDFEELEIKEAFRAEEDEGVYLELGMLLSCETRERDACARVLKMRPNFLVRDDHLFMRSKGKTPKRVVCGVARQIDVMAALHDGTAGGHKSTDTTYLKIHELHYWDGMG</sequence>
<dbReference type="Gene3D" id="1.10.340.70">
    <property type="match status" value="1"/>
</dbReference>
<evidence type="ECO:0000259" key="4">
    <source>
        <dbReference type="PROSITE" id="PS50158"/>
    </source>
</evidence>
<feature type="region of interest" description="Disordered" evidence="3">
    <location>
        <begin position="351"/>
        <end position="453"/>
    </location>
</feature>
<evidence type="ECO:0000256" key="3">
    <source>
        <dbReference type="SAM" id="MobiDB-lite"/>
    </source>
</evidence>
<evidence type="ECO:0000256" key="2">
    <source>
        <dbReference type="SAM" id="Coils"/>
    </source>
</evidence>
<dbReference type="Gene3D" id="2.40.70.10">
    <property type="entry name" value="Acid Proteases"/>
    <property type="match status" value="1"/>
</dbReference>
<evidence type="ECO:0000256" key="1">
    <source>
        <dbReference type="PROSITE-ProRule" id="PRU00047"/>
    </source>
</evidence>
<organism evidence="5 6">
    <name type="scientific">Chara braunii</name>
    <name type="common">Braun's stonewort</name>
    <dbReference type="NCBI Taxonomy" id="69332"/>
    <lineage>
        <taxon>Eukaryota</taxon>
        <taxon>Viridiplantae</taxon>
        <taxon>Streptophyta</taxon>
        <taxon>Charophyceae</taxon>
        <taxon>Charales</taxon>
        <taxon>Characeae</taxon>
        <taxon>Chara</taxon>
    </lineage>
</organism>
<keyword evidence="1" id="KW-0862">Zinc</keyword>
<gene>
    <name evidence="5" type="ORF">CBR_g32535</name>
</gene>
<reference evidence="5 6" key="1">
    <citation type="journal article" date="2018" name="Cell">
        <title>The Chara Genome: Secondary Complexity and Implications for Plant Terrestrialization.</title>
        <authorList>
            <person name="Nishiyama T."/>
            <person name="Sakayama H."/>
            <person name="Vries J.D."/>
            <person name="Buschmann H."/>
            <person name="Saint-Marcoux D."/>
            <person name="Ullrich K.K."/>
            <person name="Haas F.B."/>
            <person name="Vanderstraeten L."/>
            <person name="Becker D."/>
            <person name="Lang D."/>
            <person name="Vosolsobe S."/>
            <person name="Rombauts S."/>
            <person name="Wilhelmsson P.K.I."/>
            <person name="Janitza P."/>
            <person name="Kern R."/>
            <person name="Heyl A."/>
            <person name="Rumpler F."/>
            <person name="Villalobos L.I.A.C."/>
            <person name="Clay J.M."/>
            <person name="Skokan R."/>
            <person name="Toyoda A."/>
            <person name="Suzuki Y."/>
            <person name="Kagoshima H."/>
            <person name="Schijlen E."/>
            <person name="Tajeshwar N."/>
            <person name="Catarino B."/>
            <person name="Hetherington A.J."/>
            <person name="Saltykova A."/>
            <person name="Bonnot C."/>
            <person name="Breuninger H."/>
            <person name="Symeonidi A."/>
            <person name="Radhakrishnan G.V."/>
            <person name="Van Nieuwerburgh F."/>
            <person name="Deforce D."/>
            <person name="Chang C."/>
            <person name="Karol K.G."/>
            <person name="Hedrich R."/>
            <person name="Ulvskov P."/>
            <person name="Glockner G."/>
            <person name="Delwiche C.F."/>
            <person name="Petrasek J."/>
            <person name="Van de Peer Y."/>
            <person name="Friml J."/>
            <person name="Beilby M."/>
            <person name="Dolan L."/>
            <person name="Kohara Y."/>
            <person name="Sugano S."/>
            <person name="Fujiyama A."/>
            <person name="Delaux P.-M."/>
            <person name="Quint M."/>
            <person name="TheiBen G."/>
            <person name="Hagemann M."/>
            <person name="Harholt J."/>
            <person name="Dunand C."/>
            <person name="Zachgo S."/>
            <person name="Langdale J."/>
            <person name="Maumus F."/>
            <person name="Straeten D.V.D."/>
            <person name="Gould S.B."/>
            <person name="Rensing S.A."/>
        </authorList>
    </citation>
    <scope>NUCLEOTIDE SEQUENCE [LARGE SCALE GENOMIC DNA]</scope>
    <source>
        <strain evidence="5 6">S276</strain>
    </source>
</reference>
<feature type="coiled-coil region" evidence="2">
    <location>
        <begin position="302"/>
        <end position="329"/>
    </location>
</feature>
<dbReference type="Proteomes" id="UP000265515">
    <property type="component" value="Unassembled WGS sequence"/>
</dbReference>
<protein>
    <recommendedName>
        <fullName evidence="4">CCHC-type domain-containing protein</fullName>
    </recommendedName>
</protein>
<name>A0A388LH17_CHABU</name>
<keyword evidence="1" id="KW-0863">Zinc-finger</keyword>
<keyword evidence="2" id="KW-0175">Coiled coil</keyword>
<evidence type="ECO:0000313" key="5">
    <source>
        <dbReference type="EMBL" id="GBG81545.1"/>
    </source>
</evidence>
<dbReference type="PROSITE" id="PS50158">
    <property type="entry name" value="ZF_CCHC"/>
    <property type="match status" value="1"/>
</dbReference>
<feature type="compositionally biased region" description="Basic and acidic residues" evidence="3">
    <location>
        <begin position="423"/>
        <end position="452"/>
    </location>
</feature>
<dbReference type="GO" id="GO:0003676">
    <property type="term" value="F:nucleic acid binding"/>
    <property type="evidence" value="ECO:0007669"/>
    <property type="project" value="InterPro"/>
</dbReference>
<dbReference type="Gramene" id="GBG81545">
    <property type="protein sequence ID" value="GBG81545"/>
    <property type="gene ID" value="CBR_g32535"/>
</dbReference>
<feature type="compositionally biased region" description="Basic and acidic residues" evidence="3">
    <location>
        <begin position="397"/>
        <end position="412"/>
    </location>
</feature>
<dbReference type="AlphaFoldDB" id="A0A388LH17"/>
<evidence type="ECO:0000313" key="6">
    <source>
        <dbReference type="Proteomes" id="UP000265515"/>
    </source>
</evidence>
<dbReference type="SUPFAM" id="SSF50630">
    <property type="entry name" value="Acid proteases"/>
    <property type="match status" value="1"/>
</dbReference>
<dbReference type="InterPro" id="IPR021109">
    <property type="entry name" value="Peptidase_aspartic_dom_sf"/>
</dbReference>